<dbReference type="AlphaFoldDB" id="A0A8D9E814"/>
<name>A0A8D9E814_9HEMI</name>
<evidence type="ECO:0000313" key="1">
    <source>
        <dbReference type="EMBL" id="CAG6742784.1"/>
    </source>
</evidence>
<reference evidence="1" key="1">
    <citation type="submission" date="2021-05" db="EMBL/GenBank/DDBJ databases">
        <authorList>
            <person name="Alioto T."/>
            <person name="Alioto T."/>
            <person name="Gomez Garrido J."/>
        </authorList>
    </citation>
    <scope>NUCLEOTIDE SEQUENCE</scope>
</reference>
<organism evidence="1">
    <name type="scientific">Cacopsylla melanoneura</name>
    <dbReference type="NCBI Taxonomy" id="428564"/>
    <lineage>
        <taxon>Eukaryota</taxon>
        <taxon>Metazoa</taxon>
        <taxon>Ecdysozoa</taxon>
        <taxon>Arthropoda</taxon>
        <taxon>Hexapoda</taxon>
        <taxon>Insecta</taxon>
        <taxon>Pterygota</taxon>
        <taxon>Neoptera</taxon>
        <taxon>Paraneoptera</taxon>
        <taxon>Hemiptera</taxon>
        <taxon>Sternorrhyncha</taxon>
        <taxon>Psylloidea</taxon>
        <taxon>Psyllidae</taxon>
        <taxon>Psyllinae</taxon>
        <taxon>Cacopsylla</taxon>
    </lineage>
</organism>
<proteinExistence type="predicted"/>
<accession>A0A8D9E814</accession>
<protein>
    <submittedName>
        <fullName evidence="1">Uncharacterized protein</fullName>
    </submittedName>
</protein>
<sequence>MTFEMTHLVCTQQRKQYHRGKVKTYLLEIQKHEQVENVPTWCWEKDESIEFKTGKTTRYESFEVIFCHYGWSVDENSSNRQTRIWTAAQSRFRTSKSSQLVCL</sequence>
<dbReference type="EMBL" id="HBUF01439457">
    <property type="protein sequence ID" value="CAG6742784.1"/>
    <property type="molecule type" value="Transcribed_RNA"/>
</dbReference>